<dbReference type="PANTHER" id="PTHR13230:SF5">
    <property type="entry name" value="GENERAL TRANSCRIPTION FACTOR 3C POLYPEPTIDE 5"/>
    <property type="match status" value="1"/>
</dbReference>
<evidence type="ECO:0008006" key="10">
    <source>
        <dbReference type="Google" id="ProtNLM"/>
    </source>
</evidence>
<dbReference type="GO" id="GO:0006384">
    <property type="term" value="P:transcription initiation at RNA polymerase III promoter"/>
    <property type="evidence" value="ECO:0007669"/>
    <property type="project" value="InterPro"/>
</dbReference>
<dbReference type="Gene3D" id="3.30.200.160">
    <property type="entry name" value="TFIIIC, subcomplex tauA, subunit Sfc1, barrel domain"/>
    <property type="match status" value="1"/>
</dbReference>
<feature type="domain" description="Transcription factor IIIC subunit Tfc1/Sfc1 triple barrel" evidence="7">
    <location>
        <begin position="25"/>
        <end position="145"/>
    </location>
</feature>
<dbReference type="GO" id="GO:0005634">
    <property type="term" value="C:nucleus"/>
    <property type="evidence" value="ECO:0007669"/>
    <property type="project" value="UniProtKB-SubCell"/>
</dbReference>
<dbReference type="EMBL" id="CAFZ01000003">
    <property type="protein sequence ID" value="CCA66550.1"/>
    <property type="molecule type" value="Genomic_DNA"/>
</dbReference>
<dbReference type="eggNOG" id="KOG2473">
    <property type="taxonomic scope" value="Eukaryota"/>
</dbReference>
<dbReference type="HOGENOM" id="CLU_016809_1_1_1"/>
<accession>G4T5K1</accession>
<keyword evidence="2" id="KW-0238">DNA-binding</keyword>
<comment type="subcellular location">
    <subcellularLocation>
        <location evidence="1">Nucleus</location>
    </subcellularLocation>
</comment>
<dbReference type="GO" id="GO:0001003">
    <property type="term" value="F:RNA polymerase III type 2 promoter sequence-specific DNA binding"/>
    <property type="evidence" value="ECO:0007669"/>
    <property type="project" value="TreeGrafter"/>
</dbReference>
<dbReference type="Proteomes" id="UP000007148">
    <property type="component" value="Unassembled WGS sequence"/>
</dbReference>
<evidence type="ECO:0000256" key="1">
    <source>
        <dbReference type="ARBA" id="ARBA00004123"/>
    </source>
</evidence>
<name>G4T5K1_SERID</name>
<feature type="domain" description="Transcription factor IIIC subunit 5 HTH" evidence="6">
    <location>
        <begin position="201"/>
        <end position="355"/>
    </location>
</feature>
<dbReference type="OMA" id="PPEYFVR"/>
<keyword evidence="9" id="KW-1185">Reference proteome</keyword>
<keyword evidence="4" id="KW-0539">Nucleus</keyword>
<organism evidence="8 9">
    <name type="scientific">Serendipita indica (strain DSM 11827)</name>
    <name type="common">Root endophyte fungus</name>
    <name type="synonym">Piriformospora indica</name>
    <dbReference type="NCBI Taxonomy" id="1109443"/>
    <lineage>
        <taxon>Eukaryota</taxon>
        <taxon>Fungi</taxon>
        <taxon>Dikarya</taxon>
        <taxon>Basidiomycota</taxon>
        <taxon>Agaricomycotina</taxon>
        <taxon>Agaricomycetes</taxon>
        <taxon>Sebacinales</taxon>
        <taxon>Serendipitaceae</taxon>
        <taxon>Serendipita</taxon>
    </lineage>
</organism>
<gene>
    <name evidence="8" type="ORF">PIIN_00234</name>
</gene>
<feature type="region of interest" description="Disordered" evidence="5">
    <location>
        <begin position="91"/>
        <end position="123"/>
    </location>
</feature>
<evidence type="ECO:0000256" key="3">
    <source>
        <dbReference type="ARBA" id="ARBA00023163"/>
    </source>
</evidence>
<evidence type="ECO:0000256" key="4">
    <source>
        <dbReference type="ARBA" id="ARBA00023242"/>
    </source>
</evidence>
<evidence type="ECO:0000313" key="8">
    <source>
        <dbReference type="EMBL" id="CCA66550.1"/>
    </source>
</evidence>
<dbReference type="PANTHER" id="PTHR13230">
    <property type="entry name" value="GENERAL TRANSCRIPTION FACTOR IIIC, POLYPEPTIDE 5"/>
    <property type="match status" value="1"/>
</dbReference>
<evidence type="ECO:0000259" key="7">
    <source>
        <dbReference type="Pfam" id="PF17682"/>
    </source>
</evidence>
<keyword evidence="3" id="KW-0804">Transcription</keyword>
<dbReference type="InterPro" id="IPR040454">
    <property type="entry name" value="TF_IIIC_Tfc1/Sfc1"/>
</dbReference>
<dbReference type="GO" id="GO:0000127">
    <property type="term" value="C:transcription factor TFIIIC complex"/>
    <property type="evidence" value="ECO:0007669"/>
    <property type="project" value="InterPro"/>
</dbReference>
<dbReference type="Pfam" id="PF17682">
    <property type="entry name" value="Tau95_N"/>
    <property type="match status" value="1"/>
</dbReference>
<dbReference type="InterPro" id="IPR019136">
    <property type="entry name" value="TF_IIIC_su-5_HTH"/>
</dbReference>
<dbReference type="InterPro" id="IPR042536">
    <property type="entry name" value="TFIIIC_tauA_Sfc1"/>
</dbReference>
<dbReference type="GO" id="GO:0001002">
    <property type="term" value="F:RNA polymerase III type 1 promoter sequence-specific DNA binding"/>
    <property type="evidence" value="ECO:0007669"/>
    <property type="project" value="TreeGrafter"/>
</dbReference>
<protein>
    <recommendedName>
        <fullName evidence="10">Transcription factor IIIC subunit 5 HTH domain-containing protein</fullName>
    </recommendedName>
</protein>
<dbReference type="FunCoup" id="G4T5K1">
    <property type="interactions" value="346"/>
</dbReference>
<dbReference type="InterPro" id="IPR041499">
    <property type="entry name" value="Tfc1/Sfc1_N"/>
</dbReference>
<evidence type="ECO:0000256" key="2">
    <source>
        <dbReference type="ARBA" id="ARBA00023125"/>
    </source>
</evidence>
<evidence type="ECO:0000313" key="9">
    <source>
        <dbReference type="Proteomes" id="UP000007148"/>
    </source>
</evidence>
<dbReference type="InParanoid" id="G4T5K1"/>
<reference evidence="8 9" key="1">
    <citation type="journal article" date="2011" name="PLoS Pathog.">
        <title>Endophytic Life Strategies Decoded by Genome and Transcriptome Analyses of the Mutualistic Root Symbiont Piriformospora indica.</title>
        <authorList>
            <person name="Zuccaro A."/>
            <person name="Lahrmann U."/>
            <person name="Guldener U."/>
            <person name="Langen G."/>
            <person name="Pfiffi S."/>
            <person name="Biedenkopf D."/>
            <person name="Wong P."/>
            <person name="Samans B."/>
            <person name="Grimm C."/>
            <person name="Basiewicz M."/>
            <person name="Murat C."/>
            <person name="Martin F."/>
            <person name="Kogel K.H."/>
        </authorList>
    </citation>
    <scope>NUCLEOTIDE SEQUENCE [LARGE SCALE GENOMIC DNA]</scope>
    <source>
        <strain evidence="8 9">DSM 11827</strain>
    </source>
</reference>
<proteinExistence type="predicted"/>
<comment type="caution">
    <text evidence="8">The sequence shown here is derived from an EMBL/GenBank/DDBJ whole genome shotgun (WGS) entry which is preliminary data.</text>
</comment>
<dbReference type="AlphaFoldDB" id="G4T5K1"/>
<dbReference type="Pfam" id="PF09734">
    <property type="entry name" value="Tau95"/>
    <property type="match status" value="1"/>
</dbReference>
<evidence type="ECO:0000259" key="6">
    <source>
        <dbReference type="Pfam" id="PF09734"/>
    </source>
</evidence>
<dbReference type="STRING" id="1109443.G4T5K1"/>
<evidence type="ECO:0000256" key="5">
    <source>
        <dbReference type="SAM" id="MobiDB-lite"/>
    </source>
</evidence>
<sequence>MSRESPEDEFIPAPLIPLEHTTYFSVEYPGYIGSGSLPKCFDRLGGLPNVSETFRRSLKIDLRLKDNQPFAHPVTGQTVATNNLVLKVVRRKKKRGLSPEQDTTDMEHDGASEAGGRQSKGQFTAQIVGVARKTIRFRNPADFQYHPRADDPVIQLQQAMHRLDVNYIASYRLPEEREDYMLSPEEQKKRSLPSPSNLRSFPSPLFTRYDMPMNYNFKPNPSSIQQTVVDKETGETSTRLVNSSRLRMQTPVSIKWGEPTPTTCGPERESLRPWANSDLLQKLNELLEKRPVWTRQGLLNQMTLLEARRMHNNKAPWALATYVFHEGPWRDSVIKLGYDPRQDPESVKYQIVSIRNTKNSVMRPSLLVAQTQETDISRDEHSHEFDGIHVRPAGTFQLCDVKDPLIVGLITEAINDPLEECNDKTGWLKKAPFERIRAIMKFKHQRLCDMGVAPTEEECTIFLETGEDVDYLRRAMAMDKQTRKRAKARTTVPEEELAARRLELAVSRMGQPEDAMELDG</sequence>
<dbReference type="OrthoDB" id="5598268at2759"/>